<dbReference type="EMBL" id="LT838813">
    <property type="protein sequence ID" value="SMD41526.1"/>
    <property type="molecule type" value="Genomic_DNA"/>
</dbReference>
<dbReference type="STRING" id="758820.SAMN00777080_0050"/>
<keyword evidence="1" id="KW-0812">Transmembrane</keyword>
<organism evidence="2 3">
    <name type="scientific">Aquiflexum balticum DSM 16537</name>
    <dbReference type="NCBI Taxonomy" id="758820"/>
    <lineage>
        <taxon>Bacteria</taxon>
        <taxon>Pseudomonadati</taxon>
        <taxon>Bacteroidota</taxon>
        <taxon>Cytophagia</taxon>
        <taxon>Cytophagales</taxon>
        <taxon>Cyclobacteriaceae</taxon>
        <taxon>Aquiflexum</taxon>
    </lineage>
</organism>
<evidence type="ECO:0000313" key="3">
    <source>
        <dbReference type="Proteomes" id="UP000192333"/>
    </source>
</evidence>
<sequence>MNSNRLKPLAITFIFSGVWDTVAGILYIFIIGIGRLIDNPPIDPFFSIFLGSFFICFAYLQFMSAFNIKRYAFNVGCLIIGRTFYVVQLYGFMFFIEDFPATFWFTGIIDTGFTVLYFIFGLKGGLSLKEMFLPKIDMVEG</sequence>
<reference evidence="3" key="1">
    <citation type="submission" date="2017-04" db="EMBL/GenBank/DDBJ databases">
        <authorList>
            <person name="Varghese N."/>
            <person name="Submissions S."/>
        </authorList>
    </citation>
    <scope>NUCLEOTIDE SEQUENCE [LARGE SCALE GENOMIC DNA]</scope>
    <source>
        <strain evidence="3">DSM 16537</strain>
    </source>
</reference>
<gene>
    <name evidence="2" type="ORF">SAMN00777080_0050</name>
</gene>
<keyword evidence="3" id="KW-1185">Reference proteome</keyword>
<feature type="transmembrane region" description="Helical" evidence="1">
    <location>
        <begin position="12"/>
        <end position="33"/>
    </location>
</feature>
<name>A0A1W2GZ78_9BACT</name>
<feature type="transmembrane region" description="Helical" evidence="1">
    <location>
        <begin position="71"/>
        <end position="96"/>
    </location>
</feature>
<dbReference type="RefSeq" id="WP_084118402.1">
    <property type="nucleotide sequence ID" value="NZ_LT838813.1"/>
</dbReference>
<proteinExistence type="predicted"/>
<dbReference type="Proteomes" id="UP000192333">
    <property type="component" value="Chromosome I"/>
</dbReference>
<accession>A0A1W2GZ78</accession>
<protein>
    <submittedName>
        <fullName evidence="2">Uncharacterized protein</fullName>
    </submittedName>
</protein>
<dbReference type="OrthoDB" id="9834058at2"/>
<keyword evidence="1" id="KW-1133">Transmembrane helix</keyword>
<keyword evidence="1" id="KW-0472">Membrane</keyword>
<dbReference type="AlphaFoldDB" id="A0A1W2GZ78"/>
<evidence type="ECO:0000256" key="1">
    <source>
        <dbReference type="SAM" id="Phobius"/>
    </source>
</evidence>
<feature type="transmembrane region" description="Helical" evidence="1">
    <location>
        <begin position="45"/>
        <end position="62"/>
    </location>
</feature>
<evidence type="ECO:0000313" key="2">
    <source>
        <dbReference type="EMBL" id="SMD41526.1"/>
    </source>
</evidence>
<feature type="transmembrane region" description="Helical" evidence="1">
    <location>
        <begin position="102"/>
        <end position="122"/>
    </location>
</feature>